<accession>A0A1E1XPN8</accession>
<dbReference type="Gene3D" id="3.30.70.270">
    <property type="match status" value="2"/>
</dbReference>
<dbReference type="PANTHER" id="PTHR37984">
    <property type="entry name" value="PROTEIN CBG26694"/>
    <property type="match status" value="1"/>
</dbReference>
<evidence type="ECO:0000259" key="11">
    <source>
        <dbReference type="PROSITE" id="PS50994"/>
    </source>
</evidence>
<evidence type="ECO:0000256" key="6">
    <source>
        <dbReference type="ARBA" id="ARBA00022801"/>
    </source>
</evidence>
<keyword evidence="7 12" id="KW-0695">RNA-directed DNA polymerase</keyword>
<dbReference type="InterPro" id="IPR041373">
    <property type="entry name" value="RT_RNaseH"/>
</dbReference>
<dbReference type="PROSITE" id="PS00141">
    <property type="entry name" value="ASP_PROTEASE"/>
    <property type="match status" value="1"/>
</dbReference>
<dbReference type="GO" id="GO:0042575">
    <property type="term" value="C:DNA polymerase complex"/>
    <property type="evidence" value="ECO:0007669"/>
    <property type="project" value="UniProtKB-ARBA"/>
</dbReference>
<dbReference type="FunFam" id="3.10.20.370:FF:000001">
    <property type="entry name" value="Retrovirus-related Pol polyprotein from transposon 17.6-like protein"/>
    <property type="match status" value="1"/>
</dbReference>
<dbReference type="FunFam" id="1.10.340.70:FF:000001">
    <property type="entry name" value="Retrovirus-related Pol polyprotein from transposon gypsy-like Protein"/>
    <property type="match status" value="1"/>
</dbReference>
<dbReference type="Pfam" id="PF17921">
    <property type="entry name" value="Integrase_H2C2"/>
    <property type="match status" value="1"/>
</dbReference>
<dbReference type="Gene3D" id="3.10.20.370">
    <property type="match status" value="1"/>
</dbReference>
<feature type="region of interest" description="Disordered" evidence="8">
    <location>
        <begin position="653"/>
        <end position="674"/>
    </location>
</feature>
<dbReference type="Gene3D" id="3.10.10.10">
    <property type="entry name" value="HIV Type 1 Reverse Transcriptase, subunit A, domain 1"/>
    <property type="match status" value="1"/>
</dbReference>
<dbReference type="Gene3D" id="1.10.340.70">
    <property type="match status" value="1"/>
</dbReference>
<evidence type="ECO:0000259" key="10">
    <source>
        <dbReference type="PROSITE" id="PS50878"/>
    </source>
</evidence>
<dbReference type="InterPro" id="IPR041588">
    <property type="entry name" value="Integrase_H2C2"/>
</dbReference>
<feature type="non-terminal residue" evidence="12">
    <location>
        <position position="1130"/>
    </location>
</feature>
<dbReference type="Pfam" id="PF00078">
    <property type="entry name" value="RVT_1"/>
    <property type="match status" value="1"/>
</dbReference>
<name>A0A1E1XPN8_AMBSC</name>
<dbReference type="FunFam" id="3.30.70.270:FF:000026">
    <property type="entry name" value="Transposon Ty3-G Gag-Pol polyprotein"/>
    <property type="match status" value="1"/>
</dbReference>
<dbReference type="InterPro" id="IPR043502">
    <property type="entry name" value="DNA/RNA_pol_sf"/>
</dbReference>
<dbReference type="GO" id="GO:0004519">
    <property type="term" value="F:endonuclease activity"/>
    <property type="evidence" value="ECO:0007669"/>
    <property type="project" value="UniProtKB-KW"/>
</dbReference>
<dbReference type="InterPro" id="IPR000477">
    <property type="entry name" value="RT_dom"/>
</dbReference>
<dbReference type="InterPro" id="IPR001969">
    <property type="entry name" value="Aspartic_peptidase_AS"/>
</dbReference>
<evidence type="ECO:0000256" key="7">
    <source>
        <dbReference type="ARBA" id="ARBA00022918"/>
    </source>
</evidence>
<evidence type="ECO:0000256" key="8">
    <source>
        <dbReference type="SAM" id="MobiDB-lite"/>
    </source>
</evidence>
<dbReference type="FunFam" id="3.30.420.10:FF:000032">
    <property type="entry name" value="Retrovirus-related Pol polyprotein from transposon 297-like Protein"/>
    <property type="match status" value="1"/>
</dbReference>
<keyword evidence="5" id="KW-0255">Endonuclease</keyword>
<dbReference type="PROSITE" id="PS50878">
    <property type="entry name" value="RT_POL"/>
    <property type="match status" value="1"/>
</dbReference>
<dbReference type="InterPro" id="IPR001995">
    <property type="entry name" value="Peptidase_A2_cat"/>
</dbReference>
<keyword evidence="4" id="KW-0540">Nuclease</keyword>
<sequence length="1130" mass="125414">RAQGVVPRSSPFMLVQLAGRCYSALVDTGSTLSLVGDEVYEACRIGNIRVRPAETPLSLAAGAAKAKGAVRLTMRFDGRKRRHRFVYLPGLSIPVILGRDFLSSEGIVLDMGENGYRYSSLAPLIPFESAPLPACPAQKVGVHTCATERQGSSLEMLRDGGPLEAIIASFSGPSSQRRRLAETLLPFSDCFTEKPGRTDLLQHEIQTGDTRPFRCNPRPLSAHKRQLLDCALDEMIDTGAVRPSQSPWASPVVLAPKKDGSVRLCVDYRKLNSLTSTVAYPFQSIEAVMYALGNARFFTVLDASRGYLQIEVAEGDIEKTAFTCHRGLFEFTRLPFGLSNAPSTFMRLMDIVLGDARFNYAMAYLDDVVIFSQSFEEHLIHLNSVLDRMRRAGLTINPKKVQLASKRVNLLGFVVDDGTLRPNDDKLQAILNYPCPMDVKSLQRFLGMVAFYRQFIPRCSELARPLNLLLRKGSKWVWGKEQSDAFVALARAIANTASLRLPDLNKQFVLQTDASDYGVGAVLLQEHEGKLRPVAFASRTLTSAERNYSVTEKECLAIMFALSKFDMYLDGAVFTVQTDHQALSWLKRLKNPAGRLARWALTLQRYAYAIEYRRGSLNKVADALSRAPWKAGGSASEAQPSFVESGVTAVREEEKADGSVASGLEKEETDKGPARCCEGRETQQLVAATARLPRSEAERNLSWGVAVSREELIEAQKADGLCQRVLKELASSAACTGNAEGKYDAYLLGDDGLLLRYIPQLDEEEAIASPFRVVVPRRLRKRFLQYFHDSALAGHGSGSKTYDKLCRVATWPGMRKDVLGYARTCPVCQVAKPRAGKPAGMMKAVVSNYPWQVVACDIMGPLPRSARGNQFILVITDHYSKWVEVFPLRKLVSERIWEKLLETFTRFGFPSDLITDNASYFTSKVFVDSCRALQIRHRRTSPYHAQSNITERVNRNLKSMLVATTEQHRDWDARLSELAFATRTTVNRSVGITPAYLNFGREIAFPLENALLDAAGPAPPPLSQYAARLRKRLGAAQRAARENLDVARMEQADQYNKGRRHVVFNTGDLVLKRTHPLSNAARGFAASLAHKWAGPYEVTARTTPLTYQLRLLTNGETAGPVHVADLKAFH</sequence>
<dbReference type="EC" id="2.7.7.49" evidence="1"/>
<proteinExistence type="evidence at transcript level"/>
<dbReference type="CDD" id="cd09274">
    <property type="entry name" value="RNase_HI_RT_Ty3"/>
    <property type="match status" value="1"/>
</dbReference>
<evidence type="ECO:0000259" key="9">
    <source>
        <dbReference type="PROSITE" id="PS50175"/>
    </source>
</evidence>
<evidence type="ECO:0000256" key="2">
    <source>
        <dbReference type="ARBA" id="ARBA00022679"/>
    </source>
</evidence>
<dbReference type="GO" id="GO:0003964">
    <property type="term" value="F:RNA-directed DNA polymerase activity"/>
    <property type="evidence" value="ECO:0007669"/>
    <property type="project" value="UniProtKB-KW"/>
</dbReference>
<organism evidence="12">
    <name type="scientific">Amblyomma sculptum</name>
    <name type="common">Tick</name>
    <dbReference type="NCBI Taxonomy" id="1581419"/>
    <lineage>
        <taxon>Eukaryota</taxon>
        <taxon>Metazoa</taxon>
        <taxon>Ecdysozoa</taxon>
        <taxon>Arthropoda</taxon>
        <taxon>Chelicerata</taxon>
        <taxon>Arachnida</taxon>
        <taxon>Acari</taxon>
        <taxon>Parasitiformes</taxon>
        <taxon>Ixodida</taxon>
        <taxon>Ixodoidea</taxon>
        <taxon>Ixodidae</taxon>
        <taxon>Amblyomminae</taxon>
        <taxon>Amblyomma</taxon>
    </lineage>
</organism>
<dbReference type="InterPro" id="IPR021109">
    <property type="entry name" value="Peptidase_aspartic_dom_sf"/>
</dbReference>
<dbReference type="PROSITE" id="PS50175">
    <property type="entry name" value="ASP_PROT_RETROV"/>
    <property type="match status" value="1"/>
</dbReference>
<dbReference type="Pfam" id="PF00665">
    <property type="entry name" value="rve"/>
    <property type="match status" value="1"/>
</dbReference>
<keyword evidence="6" id="KW-0378">Hydrolase</keyword>
<dbReference type="CDD" id="cd00303">
    <property type="entry name" value="retropepsin_like"/>
    <property type="match status" value="1"/>
</dbReference>
<dbReference type="CDD" id="cd01647">
    <property type="entry name" value="RT_LTR"/>
    <property type="match status" value="1"/>
</dbReference>
<dbReference type="EMBL" id="GFAA01002503">
    <property type="protein sequence ID" value="JAU00932.1"/>
    <property type="molecule type" value="mRNA"/>
</dbReference>
<dbReference type="InterPro" id="IPR012337">
    <property type="entry name" value="RNaseH-like_sf"/>
</dbReference>
<dbReference type="Gene3D" id="2.40.70.10">
    <property type="entry name" value="Acid Proteases"/>
    <property type="match status" value="1"/>
</dbReference>
<evidence type="ECO:0000313" key="12">
    <source>
        <dbReference type="EMBL" id="JAU00932.1"/>
    </source>
</evidence>
<dbReference type="InterPro" id="IPR043128">
    <property type="entry name" value="Rev_trsase/Diguanyl_cyclase"/>
</dbReference>
<dbReference type="InterPro" id="IPR036397">
    <property type="entry name" value="RNaseH_sf"/>
</dbReference>
<dbReference type="InterPro" id="IPR001584">
    <property type="entry name" value="Integrase_cat-core"/>
</dbReference>
<dbReference type="GO" id="GO:0003676">
    <property type="term" value="F:nucleic acid binding"/>
    <property type="evidence" value="ECO:0007669"/>
    <property type="project" value="InterPro"/>
</dbReference>
<keyword evidence="2" id="KW-0808">Transferase</keyword>
<evidence type="ECO:0000256" key="3">
    <source>
        <dbReference type="ARBA" id="ARBA00022695"/>
    </source>
</evidence>
<dbReference type="AlphaFoldDB" id="A0A1E1XPN8"/>
<dbReference type="GO" id="GO:0006508">
    <property type="term" value="P:proteolysis"/>
    <property type="evidence" value="ECO:0007669"/>
    <property type="project" value="UniProtKB-KW"/>
</dbReference>
<dbReference type="GO" id="GO:0015074">
    <property type="term" value="P:DNA integration"/>
    <property type="evidence" value="ECO:0007669"/>
    <property type="project" value="InterPro"/>
</dbReference>
<protein>
    <recommendedName>
        <fullName evidence="1">RNA-directed DNA polymerase</fullName>
        <ecNumber evidence="1">2.7.7.49</ecNumber>
    </recommendedName>
</protein>
<dbReference type="GO" id="GO:0004190">
    <property type="term" value="F:aspartic-type endopeptidase activity"/>
    <property type="evidence" value="ECO:0007669"/>
    <property type="project" value="InterPro"/>
</dbReference>
<evidence type="ECO:0000256" key="1">
    <source>
        <dbReference type="ARBA" id="ARBA00012493"/>
    </source>
</evidence>
<feature type="domain" description="Reverse transcriptase" evidence="10">
    <location>
        <begin position="236"/>
        <end position="415"/>
    </location>
</feature>
<dbReference type="PANTHER" id="PTHR37984:SF5">
    <property type="entry name" value="PROTEIN NYNRIN-LIKE"/>
    <property type="match status" value="1"/>
</dbReference>
<evidence type="ECO:0000256" key="5">
    <source>
        <dbReference type="ARBA" id="ARBA00022759"/>
    </source>
</evidence>
<feature type="domain" description="Peptidase A2" evidence="9">
    <location>
        <begin position="22"/>
        <end position="101"/>
    </location>
</feature>
<dbReference type="Pfam" id="PF17917">
    <property type="entry name" value="RT_RNaseH"/>
    <property type="match status" value="1"/>
</dbReference>
<keyword evidence="3" id="KW-0548">Nucleotidyltransferase</keyword>
<dbReference type="InterPro" id="IPR050951">
    <property type="entry name" value="Retrovirus_Pol_polyprotein"/>
</dbReference>
<reference evidence="12" key="1">
    <citation type="submission" date="2016-09" db="EMBL/GenBank/DDBJ databases">
        <authorList>
            <person name="Capua I."/>
            <person name="De Benedictis P."/>
            <person name="Joannis T."/>
            <person name="Lombin L.H."/>
            <person name="Cattoli G."/>
        </authorList>
    </citation>
    <scope>NUCLEOTIDE SEQUENCE</scope>
</reference>
<dbReference type="Gene3D" id="3.30.420.10">
    <property type="entry name" value="Ribonuclease H-like superfamily/Ribonuclease H"/>
    <property type="match status" value="1"/>
</dbReference>
<dbReference type="SUPFAM" id="SSF50630">
    <property type="entry name" value="Acid proteases"/>
    <property type="match status" value="1"/>
</dbReference>
<feature type="domain" description="Integrase catalytic" evidence="11">
    <location>
        <begin position="846"/>
        <end position="1027"/>
    </location>
</feature>
<evidence type="ECO:0000256" key="4">
    <source>
        <dbReference type="ARBA" id="ARBA00022722"/>
    </source>
</evidence>
<dbReference type="SUPFAM" id="SSF56672">
    <property type="entry name" value="DNA/RNA polymerases"/>
    <property type="match status" value="1"/>
</dbReference>
<reference evidence="12" key="2">
    <citation type="journal article" date="2017" name="Front. Cell. Infect. Microbiol.">
        <title>Analysis of the Salivary Gland Transcriptome of Unfed and Partially Fed Amblyomma sculptum Ticks and Descriptive Proteome of the Saliva.</title>
        <authorList>
            <person name="Esteves E."/>
            <person name="Maruyama S.R."/>
            <person name="Kawahara R."/>
            <person name="Fujita A."/>
            <person name="Martins L.A."/>
            <person name="Righi A.A."/>
            <person name="Costa F.B."/>
            <person name="Palmisano G."/>
            <person name="Labruna M.B."/>
            <person name="Sa-Nunes A."/>
            <person name="Ribeiro J.M.C."/>
            <person name="Fogaca A.C."/>
        </authorList>
    </citation>
    <scope>NUCLEOTIDE SEQUENCE</scope>
</reference>
<dbReference type="PROSITE" id="PS50994">
    <property type="entry name" value="INTEGRASE"/>
    <property type="match status" value="1"/>
</dbReference>
<feature type="non-terminal residue" evidence="12">
    <location>
        <position position="1"/>
    </location>
</feature>
<feature type="compositionally biased region" description="Basic and acidic residues" evidence="8">
    <location>
        <begin position="664"/>
        <end position="674"/>
    </location>
</feature>
<dbReference type="SUPFAM" id="SSF53098">
    <property type="entry name" value="Ribonuclease H-like"/>
    <property type="match status" value="1"/>
</dbReference>
<keyword evidence="12" id="KW-0645">Protease</keyword>